<dbReference type="Pfam" id="PF04386">
    <property type="entry name" value="SspB"/>
    <property type="match status" value="1"/>
</dbReference>
<sequence>MTDSIIQYDAMVQMALLSVVRDVLKNASKDGLPGEHHFYLTFSTIHPDVSIPPYLKERYPEEMTIVVQNQFTDLVVDDIHFELSLSFSGKLEHLYIPFVALEGFFDPSVDFGLHFNASESNNDNMDDLPAIVEAASDIKPAGDPDDPDDNDNNVVTLDTFRKK</sequence>
<proteinExistence type="predicted"/>
<reference evidence="2" key="1">
    <citation type="submission" date="2018-06" db="EMBL/GenBank/DDBJ databases">
        <authorList>
            <person name="Zhirakovskaya E."/>
        </authorList>
    </citation>
    <scope>NUCLEOTIDE SEQUENCE</scope>
</reference>
<evidence type="ECO:0000256" key="1">
    <source>
        <dbReference type="SAM" id="MobiDB-lite"/>
    </source>
</evidence>
<name>A0A3B1AYC4_9ZZZZ</name>
<dbReference type="EMBL" id="UOFW01000083">
    <property type="protein sequence ID" value="VAX04268.1"/>
    <property type="molecule type" value="Genomic_DNA"/>
</dbReference>
<evidence type="ECO:0000313" key="2">
    <source>
        <dbReference type="EMBL" id="VAX04268.1"/>
    </source>
</evidence>
<dbReference type="InterPro" id="IPR036760">
    <property type="entry name" value="SspB-like_sf"/>
</dbReference>
<dbReference type="AlphaFoldDB" id="A0A3B1AYC4"/>
<feature type="region of interest" description="Disordered" evidence="1">
    <location>
        <begin position="137"/>
        <end position="163"/>
    </location>
</feature>
<organism evidence="2">
    <name type="scientific">hydrothermal vent metagenome</name>
    <dbReference type="NCBI Taxonomy" id="652676"/>
    <lineage>
        <taxon>unclassified sequences</taxon>
        <taxon>metagenomes</taxon>
        <taxon>ecological metagenomes</taxon>
    </lineage>
</organism>
<accession>A0A3B1AYC4</accession>
<protein>
    <recommendedName>
        <fullName evidence="3">Stringent starvation protein B</fullName>
    </recommendedName>
</protein>
<dbReference type="SUPFAM" id="SSF101738">
    <property type="entry name" value="SspB-like"/>
    <property type="match status" value="1"/>
</dbReference>
<gene>
    <name evidence="2" type="ORF">MNBD_ALPHA03-1367</name>
</gene>
<evidence type="ECO:0008006" key="3">
    <source>
        <dbReference type="Google" id="ProtNLM"/>
    </source>
</evidence>
<dbReference type="Gene3D" id="2.30.30.220">
    <property type="entry name" value="SspB-like"/>
    <property type="match status" value="1"/>
</dbReference>
<dbReference type="InterPro" id="IPR007481">
    <property type="entry name" value="SspB"/>
</dbReference>